<feature type="transmembrane region" description="Helical" evidence="7">
    <location>
        <begin position="21"/>
        <end position="45"/>
    </location>
</feature>
<gene>
    <name evidence="10 11" type="primary">LOC111495168</name>
</gene>
<feature type="compositionally biased region" description="Basic and acidic residues" evidence="6">
    <location>
        <begin position="626"/>
        <end position="636"/>
    </location>
</feature>
<name>A0A6J1KES7_CUCMA</name>
<dbReference type="GO" id="GO:0016020">
    <property type="term" value="C:membrane"/>
    <property type="evidence" value="ECO:0007669"/>
    <property type="project" value="UniProtKB-SubCell"/>
</dbReference>
<evidence type="ECO:0000256" key="3">
    <source>
        <dbReference type="ARBA" id="ARBA00022989"/>
    </source>
</evidence>
<feature type="compositionally biased region" description="Basic and acidic residues" evidence="6">
    <location>
        <begin position="698"/>
        <end position="708"/>
    </location>
</feature>
<dbReference type="RefSeq" id="XP_023000841.1">
    <property type="nucleotide sequence ID" value="XM_023145073.1"/>
</dbReference>
<feature type="compositionally biased region" description="Basic and acidic residues" evidence="6">
    <location>
        <begin position="722"/>
        <end position="732"/>
    </location>
</feature>
<reference evidence="10 11" key="1">
    <citation type="submission" date="2025-04" db="UniProtKB">
        <authorList>
            <consortium name="RefSeq"/>
        </authorList>
    </citation>
    <scope>IDENTIFICATION</scope>
    <source>
        <tissue evidence="10 11">Young leaves</tissue>
    </source>
</reference>
<evidence type="ECO:0000256" key="4">
    <source>
        <dbReference type="ARBA" id="ARBA00023136"/>
    </source>
</evidence>
<dbReference type="RefSeq" id="XP_023000842.1">
    <property type="nucleotide sequence ID" value="XM_023145074.1"/>
</dbReference>
<evidence type="ECO:0000313" key="10">
    <source>
        <dbReference type="RefSeq" id="XP_023000841.1"/>
    </source>
</evidence>
<feature type="domain" description="GTD-binding" evidence="8">
    <location>
        <begin position="339"/>
        <end position="437"/>
    </location>
</feature>
<comment type="subcellular location">
    <subcellularLocation>
        <location evidence="1">Membrane</location>
        <topology evidence="1">Single-pass membrane protein</topology>
    </subcellularLocation>
</comment>
<dbReference type="Proteomes" id="UP000504608">
    <property type="component" value="Unplaced"/>
</dbReference>
<dbReference type="InterPro" id="IPR039306">
    <property type="entry name" value="MYOB"/>
</dbReference>
<dbReference type="PROSITE" id="PS51775">
    <property type="entry name" value="GTD_BINDING"/>
    <property type="match status" value="1"/>
</dbReference>
<dbReference type="PANTHER" id="PTHR31448">
    <property type="entry name" value="MYOSIN-BINDING PROTEIN 2"/>
    <property type="match status" value="1"/>
</dbReference>
<sequence>MATKRSFTRFVEQEMGKFPHFVVCAVLEWVLIILLFIDGFVAFLASEFAKFFELRVPCLFCTRIDHVFVNKNADFYYNNAICESHKKDVSSLAYCHNHKKLSDIRKMCEVCLLSFATEKESDCNTYKSLVGILHKDLECFVEDDNCQVVRQPPVGKKDEGLQMEKVSGVGGDDCCCSCCGESLKVKSSNSKGKNGSTFSQAPAPSPRAGFVPAFRNEDKTSLELPHVNYTELKLLSDSESEFVEDDEGLHGRNLDAHQFKEDVKPVKVPLLPEPEDVHESSRTPIFGRGNKFFGIPLTDSDNTSPRWAIRISRKSPLERPELPAENYEADMLGPGDNDSILNCLKRQVRIDRKSLMELYMELDEERSASAVAANNAMAMITRLQAEKAAVQMEALQYQRMMEEQEEYDQEALQATNDLLAKREEEIRDLEVELEAYREKYGYLEEACLQMSEGEISDEDYQEFKSQAYLSSDEKSECNTPFSLNGRGNKENFKNFDRTIIPSALKIERENSKEEITNNHGVALPFSQGKAEGEDSKEHSTNNHGVALPFSQGEAEGEESKEESTNNHGVTLPFSQGKAEGEESKEESTNNHGVALTFSQGEAEGEDSKEESTINHGVALPFSQGKAEGEDSKEESTINHGVALPFSQGKAEGEDSKEESTINHGVALPFSQGKAEGEDSKEESTNNHGVALPFSQGKAEGEDSKEESTNNHGVALPFSQGKAEGEDSKEDKQSWGSPAILPREG</sequence>
<evidence type="ECO:0000313" key="11">
    <source>
        <dbReference type="RefSeq" id="XP_023000842.1"/>
    </source>
</evidence>
<feature type="region of interest" description="Disordered" evidence="6">
    <location>
        <begin position="511"/>
        <end position="744"/>
    </location>
</feature>
<keyword evidence="2 7" id="KW-0812">Transmembrane</keyword>
<evidence type="ECO:0000256" key="2">
    <source>
        <dbReference type="ARBA" id="ARBA00022692"/>
    </source>
</evidence>
<dbReference type="InterPro" id="IPR007656">
    <property type="entry name" value="GTD-bd"/>
</dbReference>
<dbReference type="OrthoDB" id="1853282at2759"/>
<feature type="compositionally biased region" description="Low complexity" evidence="6">
    <location>
        <begin position="185"/>
        <end position="196"/>
    </location>
</feature>
<evidence type="ECO:0000256" key="1">
    <source>
        <dbReference type="ARBA" id="ARBA00004167"/>
    </source>
</evidence>
<dbReference type="GeneID" id="111495168"/>
<feature type="compositionally biased region" description="Basic and acidic residues" evidence="6">
    <location>
        <begin position="674"/>
        <end position="684"/>
    </location>
</feature>
<evidence type="ECO:0000259" key="8">
    <source>
        <dbReference type="PROSITE" id="PS51775"/>
    </source>
</evidence>
<feature type="region of interest" description="Disordered" evidence="6">
    <location>
        <begin position="185"/>
        <end position="209"/>
    </location>
</feature>
<protein>
    <submittedName>
        <fullName evidence="10 11">Probable myosin-binding protein 5 isoform X1</fullName>
    </submittedName>
</protein>
<keyword evidence="3 7" id="KW-1133">Transmembrane helix</keyword>
<feature type="compositionally biased region" description="Basic and acidic residues" evidence="6">
    <location>
        <begin position="530"/>
        <end position="540"/>
    </location>
</feature>
<proteinExistence type="predicted"/>
<dbReference type="KEGG" id="cmax:111495168"/>
<dbReference type="PANTHER" id="PTHR31448:SF9">
    <property type="entry name" value="MYOSIN-BINDING PROTEIN 6-RELATED"/>
    <property type="match status" value="1"/>
</dbReference>
<feature type="compositionally biased region" description="Basic and acidic residues" evidence="6">
    <location>
        <begin position="578"/>
        <end position="588"/>
    </location>
</feature>
<keyword evidence="4 7" id="KW-0472">Membrane</keyword>
<keyword evidence="9" id="KW-1185">Reference proteome</keyword>
<organism evidence="9 11">
    <name type="scientific">Cucurbita maxima</name>
    <name type="common">Pumpkin</name>
    <name type="synonym">Winter squash</name>
    <dbReference type="NCBI Taxonomy" id="3661"/>
    <lineage>
        <taxon>Eukaryota</taxon>
        <taxon>Viridiplantae</taxon>
        <taxon>Streptophyta</taxon>
        <taxon>Embryophyta</taxon>
        <taxon>Tracheophyta</taxon>
        <taxon>Spermatophyta</taxon>
        <taxon>Magnoliopsida</taxon>
        <taxon>eudicotyledons</taxon>
        <taxon>Gunneridae</taxon>
        <taxon>Pentapetalae</taxon>
        <taxon>rosids</taxon>
        <taxon>fabids</taxon>
        <taxon>Cucurbitales</taxon>
        <taxon>Cucurbitaceae</taxon>
        <taxon>Cucurbiteae</taxon>
        <taxon>Cucurbita</taxon>
    </lineage>
</organism>
<feature type="compositionally biased region" description="Basic and acidic residues" evidence="6">
    <location>
        <begin position="650"/>
        <end position="660"/>
    </location>
</feature>
<dbReference type="Pfam" id="PF04576">
    <property type="entry name" value="Zein-binding"/>
    <property type="match status" value="1"/>
</dbReference>
<evidence type="ECO:0000256" key="7">
    <source>
        <dbReference type="SAM" id="Phobius"/>
    </source>
</evidence>
<evidence type="ECO:0000313" key="9">
    <source>
        <dbReference type="Proteomes" id="UP000504608"/>
    </source>
</evidence>
<evidence type="ECO:0000256" key="5">
    <source>
        <dbReference type="SAM" id="Coils"/>
    </source>
</evidence>
<dbReference type="AlphaFoldDB" id="A0A6J1KES7"/>
<feature type="coiled-coil region" evidence="5">
    <location>
        <begin position="373"/>
        <end position="446"/>
    </location>
</feature>
<accession>A0A6J1KES7</accession>
<keyword evidence="5" id="KW-0175">Coiled coil</keyword>
<dbReference type="GO" id="GO:0080115">
    <property type="term" value="F:myosin XI tail binding"/>
    <property type="evidence" value="ECO:0007669"/>
    <property type="project" value="UniProtKB-ARBA"/>
</dbReference>
<evidence type="ECO:0000256" key="6">
    <source>
        <dbReference type="SAM" id="MobiDB-lite"/>
    </source>
</evidence>